<evidence type="ECO:0000313" key="1">
    <source>
        <dbReference type="EMBL" id="RZC72400.1"/>
    </source>
</evidence>
<name>A0A4Y7KJ70_PAPSO</name>
<proteinExistence type="predicted"/>
<dbReference type="Gramene" id="RZC72400">
    <property type="protein sequence ID" value="RZC72400"/>
    <property type="gene ID" value="C5167_035552"/>
</dbReference>
<evidence type="ECO:0000313" key="2">
    <source>
        <dbReference type="Proteomes" id="UP000316621"/>
    </source>
</evidence>
<protein>
    <submittedName>
        <fullName evidence="1">Uncharacterized protein</fullName>
    </submittedName>
</protein>
<dbReference type="Proteomes" id="UP000316621">
    <property type="component" value="Chromosome 7"/>
</dbReference>
<reference evidence="1 2" key="1">
    <citation type="journal article" date="2018" name="Science">
        <title>The opium poppy genome and morphinan production.</title>
        <authorList>
            <person name="Guo L."/>
            <person name="Winzer T."/>
            <person name="Yang X."/>
            <person name="Li Y."/>
            <person name="Ning Z."/>
            <person name="He Z."/>
            <person name="Teodor R."/>
            <person name="Lu Y."/>
            <person name="Bowser T.A."/>
            <person name="Graham I.A."/>
            <person name="Ye K."/>
        </authorList>
    </citation>
    <scope>NUCLEOTIDE SEQUENCE [LARGE SCALE GENOMIC DNA]</scope>
    <source>
        <strain evidence="2">cv. HN1</strain>
        <tissue evidence="1">Leaves</tissue>
    </source>
</reference>
<keyword evidence="2" id="KW-1185">Reference proteome</keyword>
<gene>
    <name evidence="1" type="ORF">C5167_035552</name>
</gene>
<sequence length="80" mass="8894">MTKASQPTVVPKRSTALVYSLAMENTTTAKKKITALYSFPRQLQMEHRLYEVVYHRNHVSGGQLPSSASDTGCHAKMLIS</sequence>
<organism evidence="1 2">
    <name type="scientific">Papaver somniferum</name>
    <name type="common">Opium poppy</name>
    <dbReference type="NCBI Taxonomy" id="3469"/>
    <lineage>
        <taxon>Eukaryota</taxon>
        <taxon>Viridiplantae</taxon>
        <taxon>Streptophyta</taxon>
        <taxon>Embryophyta</taxon>
        <taxon>Tracheophyta</taxon>
        <taxon>Spermatophyta</taxon>
        <taxon>Magnoliopsida</taxon>
        <taxon>Ranunculales</taxon>
        <taxon>Papaveraceae</taxon>
        <taxon>Papaveroideae</taxon>
        <taxon>Papaver</taxon>
    </lineage>
</organism>
<dbReference type="EMBL" id="CM010721">
    <property type="protein sequence ID" value="RZC72400.1"/>
    <property type="molecule type" value="Genomic_DNA"/>
</dbReference>
<dbReference type="AlphaFoldDB" id="A0A4Y7KJ70"/>
<accession>A0A4Y7KJ70</accession>